<evidence type="ECO:0000256" key="5">
    <source>
        <dbReference type="ARBA" id="ARBA00022737"/>
    </source>
</evidence>
<gene>
    <name evidence="9" type="ORF">EZV62_012158</name>
</gene>
<name>A0A5C7HVC1_9ROSI</name>
<dbReference type="Gene3D" id="2.130.10.10">
    <property type="entry name" value="YVTN repeat-like/Quinoprotein amine dehydrogenase"/>
    <property type="match status" value="1"/>
</dbReference>
<dbReference type="PANTHER" id="PTHR14773:SF0">
    <property type="entry name" value="WD REPEAT-CONTAINING PROTEIN 76"/>
    <property type="match status" value="1"/>
</dbReference>
<dbReference type="InterPro" id="IPR015943">
    <property type="entry name" value="WD40/YVTN_repeat-like_dom_sf"/>
</dbReference>
<reference evidence="10" key="1">
    <citation type="journal article" date="2019" name="Gigascience">
        <title>De novo genome assembly of the endangered Acer yangbiense, a plant species with extremely small populations endemic to Yunnan Province, China.</title>
        <authorList>
            <person name="Yang J."/>
            <person name="Wariss H.M."/>
            <person name="Tao L."/>
            <person name="Zhang R."/>
            <person name="Yun Q."/>
            <person name="Hollingsworth P."/>
            <person name="Dao Z."/>
            <person name="Luo G."/>
            <person name="Guo H."/>
            <person name="Ma Y."/>
            <person name="Sun W."/>
        </authorList>
    </citation>
    <scope>NUCLEOTIDE SEQUENCE [LARGE SCALE GENOMIC DNA]</scope>
    <source>
        <strain evidence="10">cv. Malutang</strain>
    </source>
</reference>
<evidence type="ECO:0000256" key="6">
    <source>
        <dbReference type="ARBA" id="ARBA00022763"/>
    </source>
</evidence>
<dbReference type="EMBL" id="VAHF01000005">
    <property type="protein sequence ID" value="TXG60795.1"/>
    <property type="molecule type" value="Genomic_DNA"/>
</dbReference>
<accession>A0A5C7HVC1</accession>
<dbReference type="GO" id="GO:0005634">
    <property type="term" value="C:nucleus"/>
    <property type="evidence" value="ECO:0007669"/>
    <property type="project" value="TreeGrafter"/>
</dbReference>
<dbReference type="FunFam" id="2.130.10.10:FF:000180">
    <property type="entry name" value="WD repeat-containing protein 76"/>
    <property type="match status" value="1"/>
</dbReference>
<evidence type="ECO:0000256" key="7">
    <source>
        <dbReference type="ARBA" id="ARBA00023125"/>
    </source>
</evidence>
<keyword evidence="7" id="KW-0238">DNA-binding</keyword>
<dbReference type="SUPFAM" id="SSF50978">
    <property type="entry name" value="WD40 repeat-like"/>
    <property type="match status" value="1"/>
</dbReference>
<evidence type="ECO:0000313" key="10">
    <source>
        <dbReference type="Proteomes" id="UP000323000"/>
    </source>
</evidence>
<evidence type="ECO:0000256" key="8">
    <source>
        <dbReference type="PROSITE-ProRule" id="PRU00221"/>
    </source>
</evidence>
<dbReference type="GO" id="GO:0003677">
    <property type="term" value="F:DNA binding"/>
    <property type="evidence" value="ECO:0007669"/>
    <property type="project" value="UniProtKB-KW"/>
</dbReference>
<sequence length="552" mass="60911">MASEKLTEYERKRLQNIKRNDEMLAFLKIQSKTSDLSAISNSKRVATKSYKVSPQKKLKPESPVVIRRSMRSRGMPPDSEGLRDDVLSSVNEISKTLSPVNSPPCVVGPLSFKDAYAGTGSVKVLIDTILSVAKNNPHCGVTKEEIDTDSVLERKPQVGITVKEEFDGVKACKGESLSEKGELRSPIKEEVNASKVCKDENFSGKDDVGSCNLIKGVVKSEIKIEMSELGSCVDLGSLTLKPENIARIMQGKVLVVKCSPWSNVRMVVAGNKYGNVGFWNLNSEQDEGDAIYLYHVHTAPVSEIVFQQSFSSKIFSSSYDGLIRLMDAEKEVFNLVYSNEYSLFSLSQQPNNVNSLYFGKGSGGLSSWDVRAGKSSSEWLLHESRINTIDFNSQNPNIMATSSSDATAYLWDLRCMAADKPKPLKVTKHKKAIQSAYFSPSGRCLATTSTDDTVGIWSGVNLENSFMINHNNQTGRWISTFRAIWGWDDSCIFIGNMKRGVDVISPFQRKTITTLESPHVTAIPCRFHAHPYQVGTLAGATSGGQVYVWTSD</sequence>
<dbReference type="InterPro" id="IPR019775">
    <property type="entry name" value="WD40_repeat_CS"/>
</dbReference>
<evidence type="ECO:0000256" key="3">
    <source>
        <dbReference type="ARBA" id="ARBA00021234"/>
    </source>
</evidence>
<feature type="repeat" description="WD" evidence="8">
    <location>
        <begin position="382"/>
        <end position="414"/>
    </location>
</feature>
<evidence type="ECO:0000256" key="4">
    <source>
        <dbReference type="ARBA" id="ARBA00022574"/>
    </source>
</evidence>
<dbReference type="Proteomes" id="UP000323000">
    <property type="component" value="Chromosome 5"/>
</dbReference>
<dbReference type="PROSITE" id="PS50294">
    <property type="entry name" value="WD_REPEATS_REGION"/>
    <property type="match status" value="1"/>
</dbReference>
<dbReference type="OrthoDB" id="9890280at2759"/>
<evidence type="ECO:0000256" key="2">
    <source>
        <dbReference type="ARBA" id="ARBA00005434"/>
    </source>
</evidence>
<dbReference type="InterPro" id="IPR001680">
    <property type="entry name" value="WD40_rpt"/>
</dbReference>
<organism evidence="9 10">
    <name type="scientific">Acer yangbiense</name>
    <dbReference type="NCBI Taxonomy" id="1000413"/>
    <lineage>
        <taxon>Eukaryota</taxon>
        <taxon>Viridiplantae</taxon>
        <taxon>Streptophyta</taxon>
        <taxon>Embryophyta</taxon>
        <taxon>Tracheophyta</taxon>
        <taxon>Spermatophyta</taxon>
        <taxon>Magnoliopsida</taxon>
        <taxon>eudicotyledons</taxon>
        <taxon>Gunneridae</taxon>
        <taxon>Pentapetalae</taxon>
        <taxon>rosids</taxon>
        <taxon>malvids</taxon>
        <taxon>Sapindales</taxon>
        <taxon>Sapindaceae</taxon>
        <taxon>Hippocastanoideae</taxon>
        <taxon>Acereae</taxon>
        <taxon>Acer</taxon>
    </lineage>
</organism>
<proteinExistence type="inferred from homology"/>
<dbReference type="InterPro" id="IPR050853">
    <property type="entry name" value="WD_repeat_DNA-damage-binding"/>
</dbReference>
<protein>
    <recommendedName>
        <fullName evidence="3">WD repeat-containing protein 76</fullName>
    </recommendedName>
</protein>
<dbReference type="AlphaFoldDB" id="A0A5C7HVC1"/>
<dbReference type="GO" id="GO:0006974">
    <property type="term" value="P:DNA damage response"/>
    <property type="evidence" value="ECO:0007669"/>
    <property type="project" value="UniProtKB-KW"/>
</dbReference>
<comment type="function">
    <text evidence="1">Specifically binds 5-hydroxymethylcytosine (5hmC), suggesting that it acts as a specific reader of 5hmC.</text>
</comment>
<keyword evidence="5" id="KW-0677">Repeat</keyword>
<keyword evidence="4 8" id="KW-0853">WD repeat</keyword>
<feature type="repeat" description="WD" evidence="8">
    <location>
        <begin position="426"/>
        <end position="458"/>
    </location>
</feature>
<dbReference type="GO" id="GO:2000001">
    <property type="term" value="P:regulation of DNA damage checkpoint"/>
    <property type="evidence" value="ECO:0007669"/>
    <property type="project" value="TreeGrafter"/>
</dbReference>
<comment type="similarity">
    <text evidence="2">Belongs to the WD repeat DDB2/WDR76 family.</text>
</comment>
<dbReference type="PROSITE" id="PS50082">
    <property type="entry name" value="WD_REPEATS_2"/>
    <property type="match status" value="2"/>
</dbReference>
<dbReference type="SMART" id="SM00320">
    <property type="entry name" value="WD40"/>
    <property type="match status" value="4"/>
</dbReference>
<dbReference type="InterPro" id="IPR036322">
    <property type="entry name" value="WD40_repeat_dom_sf"/>
</dbReference>
<comment type="caution">
    <text evidence="9">The sequence shown here is derived from an EMBL/GenBank/DDBJ whole genome shotgun (WGS) entry which is preliminary data.</text>
</comment>
<keyword evidence="10" id="KW-1185">Reference proteome</keyword>
<evidence type="ECO:0000313" key="9">
    <source>
        <dbReference type="EMBL" id="TXG60795.1"/>
    </source>
</evidence>
<evidence type="ECO:0000256" key="1">
    <source>
        <dbReference type="ARBA" id="ARBA00002530"/>
    </source>
</evidence>
<keyword evidence="6" id="KW-0227">DNA damage</keyword>
<dbReference type="PANTHER" id="PTHR14773">
    <property type="entry name" value="WD REPEAT-CONTAINING PROTEIN 76"/>
    <property type="match status" value="1"/>
</dbReference>
<dbReference type="Pfam" id="PF00400">
    <property type="entry name" value="WD40"/>
    <property type="match status" value="2"/>
</dbReference>
<dbReference type="PROSITE" id="PS00678">
    <property type="entry name" value="WD_REPEATS_1"/>
    <property type="match status" value="1"/>
</dbReference>